<sequence>MTQDRRQFLIRMGLGASALAAAGTLLAHRAHGASAMLDDLVLGQADAPVEVIEYASLTCSHCANFHNTTYEAFKERYVKTGKVRFVYRDFPFDAGGLRAAMLARCGGPAKRESFLKVLFAQQKVWTQASTIAELDANLLKIARLGGISEAEFTACMADKMLEEAVLKERLGGEQEFGVSSTPTFIIDGKKYAGDRPIEEMAKLIDPLLPDS</sequence>
<accession>A0A9J6PIF4</accession>
<keyword evidence="3" id="KW-0732">Signal</keyword>
<protein>
    <submittedName>
        <fullName evidence="5">DsbA family protein</fullName>
    </submittedName>
</protein>
<dbReference type="Pfam" id="PF13462">
    <property type="entry name" value="Thioredoxin_4"/>
    <property type="match status" value="1"/>
</dbReference>
<proteinExistence type="inferred from homology"/>
<dbReference type="InterPro" id="IPR006311">
    <property type="entry name" value="TAT_signal"/>
</dbReference>
<dbReference type="Gene3D" id="3.40.30.10">
    <property type="entry name" value="Glutaredoxin"/>
    <property type="match status" value="1"/>
</dbReference>
<organism evidence="5 6">
    <name type="scientific">Futiania mangrovi</name>
    <dbReference type="NCBI Taxonomy" id="2959716"/>
    <lineage>
        <taxon>Bacteria</taxon>
        <taxon>Pseudomonadati</taxon>
        <taxon>Pseudomonadota</taxon>
        <taxon>Alphaproteobacteria</taxon>
        <taxon>Futianiales</taxon>
        <taxon>Futianiaceae</taxon>
        <taxon>Futiania</taxon>
    </lineage>
</organism>
<feature type="domain" description="Thioredoxin" evidence="4">
    <location>
        <begin position="14"/>
        <end position="209"/>
    </location>
</feature>
<dbReference type="SUPFAM" id="SSF52833">
    <property type="entry name" value="Thioredoxin-like"/>
    <property type="match status" value="1"/>
</dbReference>
<dbReference type="PROSITE" id="PS51318">
    <property type="entry name" value="TAT"/>
    <property type="match status" value="1"/>
</dbReference>
<dbReference type="PROSITE" id="PS51352">
    <property type="entry name" value="THIOREDOXIN_2"/>
    <property type="match status" value="1"/>
</dbReference>
<dbReference type="Proteomes" id="UP001055804">
    <property type="component" value="Unassembled WGS sequence"/>
</dbReference>
<dbReference type="RefSeq" id="WP_269333548.1">
    <property type="nucleotide sequence ID" value="NZ_JAMZFT010000003.1"/>
</dbReference>
<keyword evidence="6" id="KW-1185">Reference proteome</keyword>
<reference evidence="5" key="1">
    <citation type="submission" date="2022-06" db="EMBL/GenBank/DDBJ databases">
        <title>Isolation and Genomics of Futiania mangrovii gen. nov., sp. nov., a Rare and Metabolically-versatile member in the Class Alphaproteobacteria.</title>
        <authorList>
            <person name="Liu L."/>
            <person name="Huang W.-C."/>
            <person name="Pan J."/>
            <person name="Li J."/>
            <person name="Huang Y."/>
            <person name="Du H."/>
            <person name="Liu Y."/>
            <person name="Li M."/>
        </authorList>
    </citation>
    <scope>NUCLEOTIDE SEQUENCE</scope>
    <source>
        <strain evidence="5">FT118</strain>
    </source>
</reference>
<dbReference type="PANTHER" id="PTHR13887">
    <property type="entry name" value="GLUTATHIONE S-TRANSFERASE KAPPA"/>
    <property type="match status" value="1"/>
</dbReference>
<comment type="similarity">
    <text evidence="2">Belongs to the thioredoxin family. DsbA subfamily.</text>
</comment>
<feature type="signal peptide" evidence="3">
    <location>
        <begin position="1"/>
        <end position="27"/>
    </location>
</feature>
<dbReference type="InterPro" id="IPR036249">
    <property type="entry name" value="Thioredoxin-like_sf"/>
</dbReference>
<dbReference type="InterPro" id="IPR013766">
    <property type="entry name" value="Thioredoxin_domain"/>
</dbReference>
<dbReference type="AlphaFoldDB" id="A0A9J6PIF4"/>
<evidence type="ECO:0000313" key="5">
    <source>
        <dbReference type="EMBL" id="MCP1337584.1"/>
    </source>
</evidence>
<feature type="chain" id="PRO_5039952751" evidence="3">
    <location>
        <begin position="28"/>
        <end position="211"/>
    </location>
</feature>
<evidence type="ECO:0000313" key="6">
    <source>
        <dbReference type="Proteomes" id="UP001055804"/>
    </source>
</evidence>
<comment type="function">
    <text evidence="1">May be required for disulfide bond formation in some proteins.</text>
</comment>
<evidence type="ECO:0000259" key="4">
    <source>
        <dbReference type="PROSITE" id="PS51352"/>
    </source>
</evidence>
<dbReference type="PANTHER" id="PTHR13887:SF56">
    <property type="entry name" value="THIOREDOXIN-LIKE REDUCTASE RV2466C"/>
    <property type="match status" value="1"/>
</dbReference>
<comment type="caution">
    <text evidence="5">The sequence shown here is derived from an EMBL/GenBank/DDBJ whole genome shotgun (WGS) entry which is preliminary data.</text>
</comment>
<dbReference type="InterPro" id="IPR012336">
    <property type="entry name" value="Thioredoxin-like_fold"/>
</dbReference>
<evidence type="ECO:0000256" key="3">
    <source>
        <dbReference type="SAM" id="SignalP"/>
    </source>
</evidence>
<evidence type="ECO:0000256" key="1">
    <source>
        <dbReference type="ARBA" id="ARBA00003565"/>
    </source>
</evidence>
<gene>
    <name evidence="5" type="ORF">NJQ99_14270</name>
</gene>
<dbReference type="EMBL" id="JAMZFT010000003">
    <property type="protein sequence ID" value="MCP1337584.1"/>
    <property type="molecule type" value="Genomic_DNA"/>
</dbReference>
<name>A0A9J6PIF4_9PROT</name>
<evidence type="ECO:0000256" key="2">
    <source>
        <dbReference type="ARBA" id="ARBA00005791"/>
    </source>
</evidence>